<dbReference type="Gene3D" id="3.30.70.330">
    <property type="match status" value="1"/>
</dbReference>
<feature type="compositionally biased region" description="Basic and acidic residues" evidence="5">
    <location>
        <begin position="438"/>
        <end position="453"/>
    </location>
</feature>
<evidence type="ECO:0000256" key="5">
    <source>
        <dbReference type="SAM" id="MobiDB-lite"/>
    </source>
</evidence>
<feature type="compositionally biased region" description="Basic and acidic residues" evidence="5">
    <location>
        <begin position="504"/>
        <end position="517"/>
    </location>
</feature>
<evidence type="ECO:0000313" key="8">
    <source>
        <dbReference type="Proteomes" id="UP001497512"/>
    </source>
</evidence>
<dbReference type="PANTHER" id="PTHR13112:SF0">
    <property type="entry name" value="FI21285P1"/>
    <property type="match status" value="1"/>
</dbReference>
<feature type="compositionally biased region" description="Polar residues" evidence="5">
    <location>
        <begin position="397"/>
        <end position="415"/>
    </location>
</feature>
<dbReference type="InterPro" id="IPR035979">
    <property type="entry name" value="RBD_domain_sf"/>
</dbReference>
<dbReference type="InterPro" id="IPR039722">
    <property type="entry name" value="Upf3"/>
</dbReference>
<feature type="region of interest" description="Disordered" evidence="5">
    <location>
        <begin position="301"/>
        <end position="581"/>
    </location>
</feature>
<keyword evidence="8" id="KW-1185">Reference proteome</keyword>
<proteinExistence type="inferred from homology"/>
<feature type="compositionally biased region" description="Polar residues" evidence="5">
    <location>
        <begin position="493"/>
        <end position="503"/>
    </location>
</feature>
<name>A0ABP0T9Z6_9BRYO</name>
<dbReference type="CDD" id="cd12455">
    <property type="entry name" value="RRM_like_Smg4_UPF3"/>
    <property type="match status" value="1"/>
</dbReference>
<dbReference type="EMBL" id="OZ019893">
    <property type="protein sequence ID" value="CAK9190212.1"/>
    <property type="molecule type" value="Genomic_DNA"/>
</dbReference>
<organism evidence="7 8">
    <name type="scientific">Sphagnum troendelagicum</name>
    <dbReference type="NCBI Taxonomy" id="128251"/>
    <lineage>
        <taxon>Eukaryota</taxon>
        <taxon>Viridiplantae</taxon>
        <taxon>Streptophyta</taxon>
        <taxon>Embryophyta</taxon>
        <taxon>Bryophyta</taxon>
        <taxon>Sphagnophytina</taxon>
        <taxon>Sphagnopsida</taxon>
        <taxon>Sphagnales</taxon>
        <taxon>Sphagnaceae</taxon>
        <taxon>Sphagnum</taxon>
    </lineage>
</organism>
<evidence type="ECO:0000259" key="6">
    <source>
        <dbReference type="Pfam" id="PF03467"/>
    </source>
</evidence>
<dbReference type="SUPFAM" id="SSF54928">
    <property type="entry name" value="RNA-binding domain, RBD"/>
    <property type="match status" value="1"/>
</dbReference>
<accession>A0ABP0T9Z6</accession>
<feature type="region of interest" description="Disordered" evidence="5">
    <location>
        <begin position="192"/>
        <end position="282"/>
    </location>
</feature>
<feature type="compositionally biased region" description="Polar residues" evidence="5">
    <location>
        <begin position="344"/>
        <end position="357"/>
    </location>
</feature>
<evidence type="ECO:0000256" key="3">
    <source>
        <dbReference type="ARBA" id="ARBA00023161"/>
    </source>
</evidence>
<gene>
    <name evidence="7" type="ORF">CSSPTR1EN2_LOCUS762</name>
</gene>
<evidence type="ECO:0000256" key="4">
    <source>
        <dbReference type="ARBA" id="ARBA00023242"/>
    </source>
</evidence>
<comment type="subcellular location">
    <subcellularLocation>
        <location evidence="1">Nucleus</location>
    </subcellularLocation>
</comment>
<reference evidence="7 8" key="1">
    <citation type="submission" date="2024-02" db="EMBL/GenBank/DDBJ databases">
        <authorList>
            <consortium name="ELIXIR-Norway"/>
            <consortium name="Elixir Norway"/>
        </authorList>
    </citation>
    <scope>NUCLEOTIDE SEQUENCE [LARGE SCALE GENOMIC DNA]</scope>
</reference>
<feature type="compositionally biased region" description="Basic and acidic residues" evidence="5">
    <location>
        <begin position="232"/>
        <end position="263"/>
    </location>
</feature>
<protein>
    <recommendedName>
        <fullName evidence="6">UPF3 domain-containing protein</fullName>
    </recommendedName>
</protein>
<sequence length="595" mass="64539">MKESQARTKVVLRHLPPSLTSSVLHEQILSKYAGTINWFAFHPGKSSHKRQVHSRAYINFKKPEDVIDFYEVFNGHIFVNEKGAQYKALVEYAPHQRVPKPRSKKDVREGTITKDPDYLAFLELLEKPMEHLPSAEVQLERKEAEKAAALAKDSVIVTPLMEFVRQRRAARFSPQRSASATTKIAARASNLGSGTYNLSSQRRSSERSRPGTPTYISENMVPLKEVSHGANPRREEQQRREKEVLVDRKKRDTSEGREKKPSRDSAASAPSSFRGNAGNPHIDPFKEHVILLKDSSETPTVAYRATSAGSTATASSTPPKHSHHRESGKSSPRAGSSVKDHAQVASSQHGVTTTQIPTEPKGISQPLLERGGKRPPRPQAIRLAGKDQTVSLVLPLSSASEVESGASQNNNSSRSVDVKEKGSNIAASDGGLSASMSDRQDARRLRNKDRPDRPVWTPRRRSETVAVGSEVSSGNSSAVVPLPVSVVSPEASQANLHSGTETVSRAEKEELVNDQKHGGKSGSDGRGSESQQGSGGGHRQGGRHERNGQAPKEGALAISGAELATKPSKRGRAPPVLGANEKQVWVAVQKTVTGS</sequence>
<feature type="domain" description="UPF3" evidence="6">
    <location>
        <begin position="6"/>
        <end position="168"/>
    </location>
</feature>
<keyword evidence="3" id="KW-0866">Nonsense-mediated mRNA decay</keyword>
<dbReference type="Proteomes" id="UP001497512">
    <property type="component" value="Chromosome 1"/>
</dbReference>
<evidence type="ECO:0000256" key="2">
    <source>
        <dbReference type="ARBA" id="ARBA00005991"/>
    </source>
</evidence>
<feature type="compositionally biased region" description="Low complexity" evidence="5">
    <location>
        <begin position="476"/>
        <end position="492"/>
    </location>
</feature>
<dbReference type="InterPro" id="IPR005120">
    <property type="entry name" value="UPF3_dom"/>
</dbReference>
<evidence type="ECO:0000313" key="7">
    <source>
        <dbReference type="EMBL" id="CAK9190212.1"/>
    </source>
</evidence>
<comment type="similarity">
    <text evidence="2">Belongs to the RENT3 family.</text>
</comment>
<dbReference type="InterPro" id="IPR012677">
    <property type="entry name" value="Nucleotide-bd_a/b_plait_sf"/>
</dbReference>
<keyword evidence="4" id="KW-0539">Nucleus</keyword>
<evidence type="ECO:0000256" key="1">
    <source>
        <dbReference type="ARBA" id="ARBA00004123"/>
    </source>
</evidence>
<dbReference type="PANTHER" id="PTHR13112">
    <property type="entry name" value="UPF3 REGULATOR OF NONSENSE TRANSCRIPTS-LIKE PROTEIN"/>
    <property type="match status" value="1"/>
</dbReference>
<dbReference type="Pfam" id="PF03467">
    <property type="entry name" value="Smg4_UPF3"/>
    <property type="match status" value="1"/>
</dbReference>
<feature type="compositionally biased region" description="Low complexity" evidence="5">
    <location>
        <begin position="305"/>
        <end position="317"/>
    </location>
</feature>